<keyword evidence="3" id="KW-1185">Reference proteome</keyword>
<sequence>MATLKTARTDASVDEFLAAVPDERRRADAVAVRDLMARVTGDSGAMWGGSIVGFGRVRLKYASRREVDWFVLGFSPRKAATTLYLGAGFPEKEALLARLGPHAVGKGCVYIKRLDAVDPDVLDELVTAAARPSP</sequence>
<evidence type="ECO:0000313" key="2">
    <source>
        <dbReference type="EMBL" id="GAA3382080.1"/>
    </source>
</evidence>
<accession>A0ABP6SPA1</accession>
<dbReference type="RefSeq" id="WP_345726033.1">
    <property type="nucleotide sequence ID" value="NZ_BAAAYN010000001.1"/>
</dbReference>
<dbReference type="EMBL" id="BAAAYN010000001">
    <property type="protein sequence ID" value="GAA3382080.1"/>
    <property type="molecule type" value="Genomic_DNA"/>
</dbReference>
<dbReference type="Pfam" id="PF08818">
    <property type="entry name" value="DUF1801"/>
    <property type="match status" value="1"/>
</dbReference>
<comment type="caution">
    <text evidence="2">The sequence shown here is derived from an EMBL/GenBank/DDBJ whole genome shotgun (WGS) entry which is preliminary data.</text>
</comment>
<dbReference type="InterPro" id="IPR014922">
    <property type="entry name" value="YdhG-like"/>
</dbReference>
<name>A0ABP6SPA1_9ACTN</name>
<reference evidence="3" key="1">
    <citation type="journal article" date="2019" name="Int. J. Syst. Evol. Microbiol.">
        <title>The Global Catalogue of Microorganisms (GCM) 10K type strain sequencing project: providing services to taxonomists for standard genome sequencing and annotation.</title>
        <authorList>
            <consortium name="The Broad Institute Genomics Platform"/>
            <consortium name="The Broad Institute Genome Sequencing Center for Infectious Disease"/>
            <person name="Wu L."/>
            <person name="Ma J."/>
        </authorList>
    </citation>
    <scope>NUCLEOTIDE SEQUENCE [LARGE SCALE GENOMIC DNA]</scope>
    <source>
        <strain evidence="3">JCM 9458</strain>
    </source>
</reference>
<evidence type="ECO:0000259" key="1">
    <source>
        <dbReference type="Pfam" id="PF08818"/>
    </source>
</evidence>
<gene>
    <name evidence="2" type="ORF">GCM10020369_02550</name>
</gene>
<organism evidence="2 3">
    <name type="scientific">Cryptosporangium minutisporangium</name>
    <dbReference type="NCBI Taxonomy" id="113569"/>
    <lineage>
        <taxon>Bacteria</taxon>
        <taxon>Bacillati</taxon>
        <taxon>Actinomycetota</taxon>
        <taxon>Actinomycetes</taxon>
        <taxon>Cryptosporangiales</taxon>
        <taxon>Cryptosporangiaceae</taxon>
        <taxon>Cryptosporangium</taxon>
    </lineage>
</organism>
<feature type="domain" description="YdhG-like" evidence="1">
    <location>
        <begin position="25"/>
        <end position="129"/>
    </location>
</feature>
<evidence type="ECO:0000313" key="3">
    <source>
        <dbReference type="Proteomes" id="UP001501676"/>
    </source>
</evidence>
<protein>
    <recommendedName>
        <fullName evidence="1">YdhG-like domain-containing protein</fullName>
    </recommendedName>
</protein>
<dbReference type="Proteomes" id="UP001501676">
    <property type="component" value="Unassembled WGS sequence"/>
</dbReference>
<proteinExistence type="predicted"/>